<sequence>MNTGREARLRVIEAVFMLTSEGNRVFSVNSLAVITHGEYAEALEWLIEEGVVDRVNDKYLKVTVPRLQLLMMMGSESVINYINYLSWSEFEEFISFIMRQEGYETLRGIRLTMGGVRGEFDVIGYRGSVVIVVEAKHWLSISGSELETIVSKHISKVKALADNWGKFTRKVKLSMINASIYPLIVTLKTPQLQSYSNVPIIASHQLPSFLENLESLKDNILCFKASQATLSTG</sequence>
<dbReference type="eggNOG" id="arCOG03727">
    <property type="taxonomic scope" value="Archaea"/>
</dbReference>
<reference evidence="2 3" key="1">
    <citation type="submission" date="2007-10" db="EMBL/GenBank/DDBJ databases">
        <title>Complete sequence of Caldivirga maquilingensis IC-167.</title>
        <authorList>
            <consortium name="US DOE Joint Genome Institute"/>
            <person name="Copeland A."/>
            <person name="Lucas S."/>
            <person name="Lapidus A."/>
            <person name="Barry K."/>
            <person name="Glavina del Rio T."/>
            <person name="Dalin E."/>
            <person name="Tice H."/>
            <person name="Pitluck S."/>
            <person name="Saunders E."/>
            <person name="Brettin T."/>
            <person name="Bruce D."/>
            <person name="Detter J.C."/>
            <person name="Han C."/>
            <person name="Schmutz J."/>
            <person name="Larimer F."/>
            <person name="Land M."/>
            <person name="Hauser L."/>
            <person name="Kyrpides N."/>
            <person name="Ivanova N."/>
            <person name="Biddle J.F."/>
            <person name="Zhang Z."/>
            <person name="Fitz-Gibbon S.T."/>
            <person name="Lowe T.M."/>
            <person name="Saltikov C."/>
            <person name="House C.H."/>
            <person name="Richardson P."/>
        </authorList>
    </citation>
    <scope>NUCLEOTIDE SEQUENCE [LARGE SCALE GENOMIC DNA]</scope>
    <source>
        <strain evidence="3">ATCC 700844 / DSM 13496 / JCM 10307 / IC-167</strain>
    </source>
</reference>
<protein>
    <recommendedName>
        <fullName evidence="1">Restriction endonuclease type IV Mrr domain-containing protein</fullName>
    </recommendedName>
</protein>
<dbReference type="EMBL" id="CP000852">
    <property type="protein sequence ID" value="ABW01252.1"/>
    <property type="molecule type" value="Genomic_DNA"/>
</dbReference>
<evidence type="ECO:0000259" key="1">
    <source>
        <dbReference type="Pfam" id="PF04471"/>
    </source>
</evidence>
<evidence type="ECO:0000313" key="3">
    <source>
        <dbReference type="Proteomes" id="UP000001137"/>
    </source>
</evidence>
<evidence type="ECO:0000313" key="2">
    <source>
        <dbReference type="EMBL" id="ABW01252.1"/>
    </source>
</evidence>
<feature type="domain" description="Restriction endonuclease type IV Mrr" evidence="1">
    <location>
        <begin position="85"/>
        <end position="159"/>
    </location>
</feature>
<dbReference type="InterPro" id="IPR007560">
    <property type="entry name" value="Restrct_endonuc_IV_Mrr"/>
</dbReference>
<dbReference type="GO" id="GO:0003677">
    <property type="term" value="F:DNA binding"/>
    <property type="evidence" value="ECO:0007669"/>
    <property type="project" value="InterPro"/>
</dbReference>
<dbReference type="GO" id="GO:0009307">
    <property type="term" value="P:DNA restriction-modification system"/>
    <property type="evidence" value="ECO:0007669"/>
    <property type="project" value="InterPro"/>
</dbReference>
<dbReference type="GO" id="GO:0004519">
    <property type="term" value="F:endonuclease activity"/>
    <property type="evidence" value="ECO:0007669"/>
    <property type="project" value="InterPro"/>
</dbReference>
<accession>A8MBQ9</accession>
<dbReference type="SUPFAM" id="SSF52980">
    <property type="entry name" value="Restriction endonuclease-like"/>
    <property type="match status" value="1"/>
</dbReference>
<proteinExistence type="predicted"/>
<dbReference type="AlphaFoldDB" id="A8MBQ9"/>
<keyword evidence="3" id="KW-1185">Reference proteome</keyword>
<dbReference type="KEGG" id="cma:Cmaq_0407"/>
<dbReference type="HOGENOM" id="CLU_1207677_0_0_2"/>
<dbReference type="InterPro" id="IPR011335">
    <property type="entry name" value="Restrct_endonuc-II-like"/>
</dbReference>
<dbReference type="Proteomes" id="UP000001137">
    <property type="component" value="Chromosome"/>
</dbReference>
<dbReference type="RefSeq" id="WP_012185472.1">
    <property type="nucleotide sequence ID" value="NC_009954.1"/>
</dbReference>
<dbReference type="GeneID" id="25393775"/>
<dbReference type="Pfam" id="PF04471">
    <property type="entry name" value="Mrr_cat"/>
    <property type="match status" value="1"/>
</dbReference>
<gene>
    <name evidence="2" type="ordered locus">Cmaq_0407</name>
</gene>
<name>A8MBQ9_CALMQ</name>
<dbReference type="OrthoDB" id="26378at2157"/>
<organism evidence="2 3">
    <name type="scientific">Caldivirga maquilingensis (strain ATCC 700844 / DSM 13496 / JCM 10307 / IC-167)</name>
    <dbReference type="NCBI Taxonomy" id="397948"/>
    <lineage>
        <taxon>Archaea</taxon>
        <taxon>Thermoproteota</taxon>
        <taxon>Thermoprotei</taxon>
        <taxon>Thermoproteales</taxon>
        <taxon>Thermoproteaceae</taxon>
        <taxon>Caldivirga</taxon>
    </lineage>
</organism>